<evidence type="ECO:0000313" key="2">
    <source>
        <dbReference type="Proteomes" id="UP000501690"/>
    </source>
</evidence>
<reference evidence="1 2" key="1">
    <citation type="submission" date="2019-04" db="EMBL/GenBank/DDBJ databases">
        <title>An improved genome assembly and genetic linkage map for asparagus bean, Vigna unguiculata ssp. sesquipedialis.</title>
        <authorList>
            <person name="Xia Q."/>
            <person name="Zhang R."/>
            <person name="Dong Y."/>
        </authorList>
    </citation>
    <scope>NUCLEOTIDE SEQUENCE [LARGE SCALE GENOMIC DNA]</scope>
    <source>
        <tissue evidence="1">Leaf</tissue>
    </source>
</reference>
<organism evidence="1 2">
    <name type="scientific">Vigna unguiculata</name>
    <name type="common">Cowpea</name>
    <dbReference type="NCBI Taxonomy" id="3917"/>
    <lineage>
        <taxon>Eukaryota</taxon>
        <taxon>Viridiplantae</taxon>
        <taxon>Streptophyta</taxon>
        <taxon>Embryophyta</taxon>
        <taxon>Tracheophyta</taxon>
        <taxon>Spermatophyta</taxon>
        <taxon>Magnoliopsida</taxon>
        <taxon>eudicotyledons</taxon>
        <taxon>Gunneridae</taxon>
        <taxon>Pentapetalae</taxon>
        <taxon>rosids</taxon>
        <taxon>fabids</taxon>
        <taxon>Fabales</taxon>
        <taxon>Fabaceae</taxon>
        <taxon>Papilionoideae</taxon>
        <taxon>50 kb inversion clade</taxon>
        <taxon>NPAAA clade</taxon>
        <taxon>indigoferoid/millettioid clade</taxon>
        <taxon>Phaseoleae</taxon>
        <taxon>Vigna</taxon>
    </lineage>
</organism>
<keyword evidence="2" id="KW-1185">Reference proteome</keyword>
<sequence>MSCINSSKGTPLIRELTWKTSTEDLEKQRVVLFELENDYGRLSLILSLNSGKISSGAAFVGHIKPSNTKQKSRIGKEGGETKIVTPSYELI</sequence>
<dbReference type="EMBL" id="CP039353">
    <property type="protein sequence ID" value="QCE08597.1"/>
    <property type="molecule type" value="Genomic_DNA"/>
</dbReference>
<protein>
    <submittedName>
        <fullName evidence="1">Uncharacterized protein</fullName>
    </submittedName>
</protein>
<dbReference type="Proteomes" id="UP000501690">
    <property type="component" value="Linkage Group LG9"/>
</dbReference>
<evidence type="ECO:0000313" key="1">
    <source>
        <dbReference type="EMBL" id="QCE08597.1"/>
    </source>
</evidence>
<accession>A0A4D6N9G1</accession>
<dbReference type="AlphaFoldDB" id="A0A4D6N9G1"/>
<name>A0A4D6N9G1_VIGUN</name>
<proteinExistence type="predicted"/>
<gene>
    <name evidence="1" type="ORF">DEO72_LG9g3626</name>
</gene>